<evidence type="ECO:0000313" key="12">
    <source>
        <dbReference type="EMBL" id="GAU44513.1"/>
    </source>
</evidence>
<keyword evidence="5 10" id="KW-0805">Transcription regulation</keyword>
<comment type="caution">
    <text evidence="9">Lacks conserved residue(s) required for the propagation of feature annotation.</text>
</comment>
<dbReference type="InterPro" id="IPR038088">
    <property type="entry name" value="DELLA_N_sf"/>
</dbReference>
<protein>
    <recommendedName>
        <fullName evidence="10">DELLA protein</fullName>
    </recommendedName>
</protein>
<organism evidence="12 13">
    <name type="scientific">Trifolium subterraneum</name>
    <name type="common">Subterranean clover</name>
    <dbReference type="NCBI Taxonomy" id="3900"/>
    <lineage>
        <taxon>Eukaryota</taxon>
        <taxon>Viridiplantae</taxon>
        <taxon>Streptophyta</taxon>
        <taxon>Embryophyta</taxon>
        <taxon>Tracheophyta</taxon>
        <taxon>Spermatophyta</taxon>
        <taxon>Magnoliopsida</taxon>
        <taxon>eudicotyledons</taxon>
        <taxon>Gunneridae</taxon>
        <taxon>Pentapetalae</taxon>
        <taxon>rosids</taxon>
        <taxon>fabids</taxon>
        <taxon>Fabales</taxon>
        <taxon>Fabaceae</taxon>
        <taxon>Papilionoideae</taxon>
        <taxon>50 kb inversion clade</taxon>
        <taxon>NPAAA clade</taxon>
        <taxon>Hologalegina</taxon>
        <taxon>IRL clade</taxon>
        <taxon>Trifolieae</taxon>
        <taxon>Trifolium</taxon>
    </lineage>
</organism>
<evidence type="ECO:0000256" key="10">
    <source>
        <dbReference type="RuleBase" id="RU367159"/>
    </source>
</evidence>
<dbReference type="PROSITE" id="PS50985">
    <property type="entry name" value="GRAS"/>
    <property type="match status" value="1"/>
</dbReference>
<evidence type="ECO:0000256" key="2">
    <source>
        <dbReference type="ARBA" id="ARBA00010273"/>
    </source>
</evidence>
<evidence type="ECO:0000256" key="7">
    <source>
        <dbReference type="ARBA" id="ARBA00023242"/>
    </source>
</evidence>
<feature type="region of interest" description="SAW" evidence="9">
    <location>
        <begin position="455"/>
        <end position="531"/>
    </location>
</feature>
<comment type="subcellular location">
    <subcellularLocation>
        <location evidence="1 10">Nucleus</location>
    </subcellularLocation>
</comment>
<keyword evidence="7 10" id="KW-0539">Nucleus</keyword>
<evidence type="ECO:0000256" key="6">
    <source>
        <dbReference type="ARBA" id="ARBA00023163"/>
    </source>
</evidence>
<dbReference type="InterPro" id="IPR021914">
    <property type="entry name" value="TF_DELLA_N"/>
</dbReference>
<evidence type="ECO:0000256" key="4">
    <source>
        <dbReference type="ARBA" id="ARBA00022941"/>
    </source>
</evidence>
<feature type="region of interest" description="VHIID" evidence="9">
    <location>
        <begin position="233"/>
        <end position="298"/>
    </location>
</feature>
<keyword evidence="4 10" id="KW-0939">Gibberellin signaling pathway</keyword>
<evidence type="ECO:0000256" key="1">
    <source>
        <dbReference type="ARBA" id="ARBA00004123"/>
    </source>
</evidence>
<dbReference type="GO" id="GO:0005634">
    <property type="term" value="C:nucleus"/>
    <property type="evidence" value="ECO:0007669"/>
    <property type="project" value="UniProtKB-SubCell"/>
</dbReference>
<dbReference type="Pfam" id="PF03514">
    <property type="entry name" value="GRAS"/>
    <property type="match status" value="1"/>
</dbReference>
<proteinExistence type="inferred from homology"/>
<sequence>MDELLAALGYKVRSSDMADVAQKLEQLEMVMGSAQEEGINHLSSDTVHYDPTDLYSWVQTMLTELNPSTTDSQINDPLNPSSSIFNDDSQYDLSVIPGMAAYPPQNHTQNNEIEVSNVSNSNKRLKTWVEESELEDVLPVISPPAETTRPVVLVDSQETGVRLVHTLLACAEAIQQENLKLADALVKHIGALASSQTGAMRKVASYFAQALARRIYGIYPDETIDSSFSDVLHMHFYESSPYLKFAHFTANQAILEAFAGAGRVHVIDFGLKQGMQWPALMQALALRPGGPPTFRLTGIGPPQPDNTDALQQVGWKLAQLAQTIGVQFEFRGFVCNSLADLDPNMLEIRPGEAVAVNSVFELHTMLARPGSVDKVLNTVKKINPKIITIVEQEANHNGPVFVDRFTEALHYYSSLFDSLEGSCSNNSNSTGSGSVNQDLLMSELYLGRQICNVVAYEGVDRVERHETLNQWRSRMGSAGFDPVHLGSNAFKQASTLLALFAGGDGYRVEENNGCLMLGWHTRSLIATSAWKLPLSESK</sequence>
<comment type="domain">
    <text evidence="10">The DELLA motif is required for its GA-induced degradation.</text>
</comment>
<dbReference type="SMART" id="SM01129">
    <property type="entry name" value="DELLA"/>
    <property type="match status" value="1"/>
</dbReference>
<dbReference type="GO" id="GO:0036377">
    <property type="term" value="P:arbuscular mycorrhizal association"/>
    <property type="evidence" value="ECO:0007669"/>
    <property type="project" value="UniProtKB-ARBA"/>
</dbReference>
<dbReference type="EMBL" id="DF974049">
    <property type="protein sequence ID" value="GAU44513.1"/>
    <property type="molecule type" value="Genomic_DNA"/>
</dbReference>
<dbReference type="AlphaFoldDB" id="A0A2Z6NQX5"/>
<dbReference type="Gene3D" id="1.10.10.1290">
    <property type="entry name" value="Transcriptional regulator DELLA, N-terminal domain"/>
    <property type="match status" value="1"/>
</dbReference>
<dbReference type="Pfam" id="PF12041">
    <property type="entry name" value="DELLA"/>
    <property type="match status" value="1"/>
</dbReference>
<comment type="function">
    <text evidence="10">Transcriptional regulator that acts as a repressor of the gibberellin (GA) signaling pathway. Probably acts by participating in large multiprotein complexes that repress transcription of GA-inducible genes.</text>
</comment>
<comment type="subunit">
    <text evidence="8">May be a homodimer.</text>
</comment>
<dbReference type="Proteomes" id="UP000242715">
    <property type="component" value="Unassembled WGS sequence"/>
</dbReference>
<dbReference type="GO" id="GO:0045944">
    <property type="term" value="P:positive regulation of transcription by RNA polymerase II"/>
    <property type="evidence" value="ECO:0007669"/>
    <property type="project" value="UniProtKB-ARBA"/>
</dbReference>
<evidence type="ECO:0000256" key="9">
    <source>
        <dbReference type="PROSITE-ProRule" id="PRU01191"/>
    </source>
</evidence>
<dbReference type="GO" id="GO:0009610">
    <property type="term" value="P:response to symbiotic fungus"/>
    <property type="evidence" value="ECO:0007669"/>
    <property type="project" value="UniProtKB-ARBA"/>
</dbReference>
<dbReference type="GO" id="GO:0009740">
    <property type="term" value="P:gibberellic acid mediated signaling pathway"/>
    <property type="evidence" value="ECO:0007669"/>
    <property type="project" value="UniProtKB-UniRule"/>
</dbReference>
<evidence type="ECO:0000256" key="8">
    <source>
        <dbReference type="ARBA" id="ARBA00065432"/>
    </source>
</evidence>
<feature type="short sequence motif" description="VHIID" evidence="9">
    <location>
        <begin position="264"/>
        <end position="268"/>
    </location>
</feature>
<evidence type="ECO:0000256" key="3">
    <source>
        <dbReference type="ARBA" id="ARBA00022843"/>
    </source>
</evidence>
<accession>A0A2Z6NQX5</accession>
<gene>
    <name evidence="12" type="ORF">TSUD_122830</name>
</gene>
<keyword evidence="6 10" id="KW-0804">Transcription</keyword>
<dbReference type="InterPro" id="IPR005202">
    <property type="entry name" value="TF_GRAS"/>
</dbReference>
<keyword evidence="3" id="KW-0832">Ubl conjugation</keyword>
<evidence type="ECO:0000259" key="11">
    <source>
        <dbReference type="Pfam" id="PF12041"/>
    </source>
</evidence>
<reference evidence="13" key="1">
    <citation type="journal article" date="2017" name="Front. Plant Sci.">
        <title>Climate Clever Clovers: New Paradigm to Reduce the Environmental Footprint of Ruminants by Breeding Low Methanogenic Forages Utilizing Haplotype Variation.</title>
        <authorList>
            <person name="Kaur P."/>
            <person name="Appels R."/>
            <person name="Bayer P.E."/>
            <person name="Keeble-Gagnere G."/>
            <person name="Wang J."/>
            <person name="Hirakawa H."/>
            <person name="Shirasawa K."/>
            <person name="Vercoe P."/>
            <person name="Stefanova K."/>
            <person name="Durmic Z."/>
            <person name="Nichols P."/>
            <person name="Revell C."/>
            <person name="Isobe S.N."/>
            <person name="Edwards D."/>
            <person name="Erskine W."/>
        </authorList>
    </citation>
    <scope>NUCLEOTIDE SEQUENCE [LARGE SCALE GENOMIC DNA]</scope>
    <source>
        <strain evidence="13">cv. Daliak</strain>
    </source>
</reference>
<dbReference type="OrthoDB" id="761920at2759"/>
<feature type="region of interest" description="Leucine repeat II (LRII)" evidence="9">
    <location>
        <begin position="312"/>
        <end position="344"/>
    </location>
</feature>
<dbReference type="FunFam" id="1.10.10.1290:FF:000001">
    <property type="entry name" value="DELLA protein GAI"/>
    <property type="match status" value="1"/>
</dbReference>
<name>A0A2Z6NQX5_TRISU</name>
<comment type="similarity">
    <text evidence="2 10">Belongs to the GRAS family. DELLA subfamily.</text>
</comment>
<evidence type="ECO:0000313" key="13">
    <source>
        <dbReference type="Proteomes" id="UP000242715"/>
    </source>
</evidence>
<feature type="short sequence motif" description="LxCxE motif" evidence="9">
    <location>
        <begin position="168"/>
        <end position="172"/>
    </location>
</feature>
<feature type="domain" description="Transcriptional factor DELLA N-terminal" evidence="11">
    <location>
        <begin position="2"/>
        <end position="68"/>
    </location>
</feature>
<dbReference type="GO" id="GO:0016036">
    <property type="term" value="P:cellular response to phosphate starvation"/>
    <property type="evidence" value="ECO:0007669"/>
    <property type="project" value="UniProtKB-ARBA"/>
</dbReference>
<evidence type="ECO:0000256" key="5">
    <source>
        <dbReference type="ARBA" id="ARBA00023015"/>
    </source>
</evidence>
<dbReference type="PANTHER" id="PTHR31636">
    <property type="entry name" value="OSJNBA0084A10.13 PROTEIN-RELATED"/>
    <property type="match status" value="1"/>
</dbReference>
<keyword evidence="13" id="KW-1185">Reference proteome</keyword>